<feature type="region of interest" description="Disordered" evidence="1">
    <location>
        <begin position="28"/>
        <end position="52"/>
    </location>
</feature>
<evidence type="ECO:0000259" key="2">
    <source>
        <dbReference type="PROSITE" id="PS51934"/>
    </source>
</evidence>
<dbReference type="PANTHER" id="PTHR46137">
    <property type="entry name" value="OS05G0310600 PROTEIN"/>
    <property type="match status" value="1"/>
</dbReference>
<dbReference type="InParanoid" id="A0A059B8U1"/>
<protein>
    <recommendedName>
        <fullName evidence="2">LRAT domain-containing protein</fullName>
    </recommendedName>
</protein>
<organism evidence="3">
    <name type="scientific">Eucalyptus grandis</name>
    <name type="common">Flooded gum</name>
    <dbReference type="NCBI Taxonomy" id="71139"/>
    <lineage>
        <taxon>Eukaryota</taxon>
        <taxon>Viridiplantae</taxon>
        <taxon>Streptophyta</taxon>
        <taxon>Embryophyta</taxon>
        <taxon>Tracheophyta</taxon>
        <taxon>Spermatophyta</taxon>
        <taxon>Magnoliopsida</taxon>
        <taxon>eudicotyledons</taxon>
        <taxon>Gunneridae</taxon>
        <taxon>Pentapetalae</taxon>
        <taxon>rosids</taxon>
        <taxon>malvids</taxon>
        <taxon>Myrtales</taxon>
        <taxon>Myrtaceae</taxon>
        <taxon>Myrtoideae</taxon>
        <taxon>Eucalypteae</taxon>
        <taxon>Eucalyptus</taxon>
    </lineage>
</organism>
<sequence>MRAQALTKHWDTMLMIASPTQTFISQSIQSKARVKEEGEEAEEEEEEADEADMGVLSNKIERDQLKPGDHIYSWRYYCLYTHHGIYVGKGKVIHFTRGAGHEIGTGTVLDRIISSSCPSPLVGTQCQICGDQSRLDGVISSCIDCFLSGGNLYLFEYGVSPFFFLASARGGTCTLAKSDPPEDVLHRAFYLLQNGFGGYNLFKNNCEDFAVYCRTGLLVVKPISVGRSGQAAAFQAATRAVVSYSLTFLTTSLVAVNYGRYCASRLYSDIGVRRDVVKVPVERLVDQSD</sequence>
<dbReference type="Gramene" id="KCW62533">
    <property type="protein sequence ID" value="KCW62533"/>
    <property type="gene ID" value="EUGRSUZ_G00025"/>
</dbReference>
<dbReference type="eggNOG" id="ENOG502QSKS">
    <property type="taxonomic scope" value="Eukaryota"/>
</dbReference>
<dbReference type="FunCoup" id="A0A059B8U1">
    <property type="interactions" value="60"/>
</dbReference>
<dbReference type="STRING" id="71139.A0A059B8U1"/>
<dbReference type="InterPro" id="IPR007053">
    <property type="entry name" value="LRAT_dom"/>
</dbReference>
<feature type="domain" description="LRAT" evidence="2">
    <location>
        <begin position="72"/>
        <end position="222"/>
    </location>
</feature>
<gene>
    <name evidence="3" type="ORF">EUGRSUZ_G00025</name>
</gene>
<dbReference type="Pfam" id="PF04970">
    <property type="entry name" value="LRAT"/>
    <property type="match status" value="1"/>
</dbReference>
<dbReference type="AlphaFoldDB" id="A0A059B8U1"/>
<feature type="compositionally biased region" description="Acidic residues" evidence="1">
    <location>
        <begin position="37"/>
        <end position="52"/>
    </location>
</feature>
<dbReference type="Gene3D" id="3.90.1720.10">
    <property type="entry name" value="endopeptidase domain like (from Nostoc punctiforme)"/>
    <property type="match status" value="1"/>
</dbReference>
<proteinExistence type="predicted"/>
<evidence type="ECO:0000313" key="3">
    <source>
        <dbReference type="EMBL" id="KCW62533.1"/>
    </source>
</evidence>
<accession>A0A059B8U1</accession>
<dbReference type="PROSITE" id="PS51934">
    <property type="entry name" value="LRAT"/>
    <property type="match status" value="1"/>
</dbReference>
<dbReference type="OMA" id="KSQESWF"/>
<reference evidence="3" key="1">
    <citation type="submission" date="2013-07" db="EMBL/GenBank/DDBJ databases">
        <title>The genome of Eucalyptus grandis.</title>
        <authorList>
            <person name="Schmutz J."/>
            <person name="Hayes R."/>
            <person name="Myburg A."/>
            <person name="Tuskan G."/>
            <person name="Grattapaglia D."/>
            <person name="Rokhsar D.S."/>
        </authorList>
    </citation>
    <scope>NUCLEOTIDE SEQUENCE</scope>
    <source>
        <tissue evidence="3">Leaf extractions</tissue>
    </source>
</reference>
<name>A0A059B8U1_EUCGR</name>
<evidence type="ECO:0000256" key="1">
    <source>
        <dbReference type="SAM" id="MobiDB-lite"/>
    </source>
</evidence>
<dbReference type="PANTHER" id="PTHR46137:SF3">
    <property type="entry name" value="OS05G0310600 PROTEIN"/>
    <property type="match status" value="1"/>
</dbReference>
<dbReference type="EMBL" id="KK198759">
    <property type="protein sequence ID" value="KCW62533.1"/>
    <property type="molecule type" value="Genomic_DNA"/>
</dbReference>